<organism evidence="4 5">
    <name type="scientific">Acaryochloris marina (strain MBIC 11017)</name>
    <dbReference type="NCBI Taxonomy" id="329726"/>
    <lineage>
        <taxon>Bacteria</taxon>
        <taxon>Bacillati</taxon>
        <taxon>Cyanobacteriota</taxon>
        <taxon>Cyanophyceae</taxon>
        <taxon>Acaryochloridales</taxon>
        <taxon>Acaryochloridaceae</taxon>
        <taxon>Acaryochloris</taxon>
    </lineage>
</organism>
<evidence type="ECO:0000313" key="4">
    <source>
        <dbReference type="EMBL" id="ABW31692.1"/>
    </source>
</evidence>
<dbReference type="HOGENOM" id="CLU_038034_11_0_3"/>
<gene>
    <name evidence="4" type="ordered locus">AM1_A0185</name>
</gene>
<evidence type="ECO:0000256" key="2">
    <source>
        <dbReference type="ARBA" id="ARBA00022729"/>
    </source>
</evidence>
<sequence>MTSLTADIIHHLDDTKLVGIPGSRLIGTDQRFQDLPQVSQGRTAPDLEKIVALKPTLVIGAKGFHDQPLCKVKDLGIATLTTEVKGWQDLIVLTEEIADKIGADPAPLLARYQQCLSKLPAESASTLVLVSRQPILAPNKNSWAGDLLQQFKAKNLAAELQGQSPVEGYVTLSAEKVLEANPDIVLVVDPEQDPVAAFESEPFWSKLKATQNKRVNAFDYYGLVNPGSISKIEAACTQLQEVLQ</sequence>
<evidence type="ECO:0000259" key="3">
    <source>
        <dbReference type="PROSITE" id="PS50983"/>
    </source>
</evidence>
<geneLocation type="plasmid" evidence="4 5">
    <name>pREB1</name>
</geneLocation>
<dbReference type="SUPFAM" id="SSF53807">
    <property type="entry name" value="Helical backbone' metal receptor"/>
    <property type="match status" value="1"/>
</dbReference>
<keyword evidence="5" id="KW-1185">Reference proteome</keyword>
<dbReference type="Pfam" id="PF01497">
    <property type="entry name" value="Peripla_BP_2"/>
    <property type="match status" value="1"/>
</dbReference>
<feature type="domain" description="Fe/B12 periplasmic-binding" evidence="3">
    <location>
        <begin position="1"/>
        <end position="244"/>
    </location>
</feature>
<dbReference type="NCBIfam" id="NF038402">
    <property type="entry name" value="TroA_like"/>
    <property type="match status" value="1"/>
</dbReference>
<dbReference type="Proteomes" id="UP000000268">
    <property type="component" value="Plasmid pREB1"/>
</dbReference>
<reference evidence="4 5" key="1">
    <citation type="journal article" date="2008" name="Proc. Natl. Acad. Sci. U.S.A.">
        <title>Niche adaptation and genome expansion in the chlorophyll d-producing cyanobacterium Acaryochloris marina.</title>
        <authorList>
            <person name="Swingley W.D."/>
            <person name="Chen M."/>
            <person name="Cheung P.C."/>
            <person name="Conrad A.L."/>
            <person name="Dejesa L.C."/>
            <person name="Hao J."/>
            <person name="Honchak B.M."/>
            <person name="Karbach L.E."/>
            <person name="Kurdoglu A."/>
            <person name="Lahiri S."/>
            <person name="Mastrian S.D."/>
            <person name="Miyashita H."/>
            <person name="Page L."/>
            <person name="Ramakrishna P."/>
            <person name="Satoh S."/>
            <person name="Sattley W.M."/>
            <person name="Shimada Y."/>
            <person name="Taylor H.L."/>
            <person name="Tomo T."/>
            <person name="Tsuchiya T."/>
            <person name="Wang Z.T."/>
            <person name="Raymond J."/>
            <person name="Mimuro M."/>
            <person name="Blankenship R.E."/>
            <person name="Touchman J.W."/>
        </authorList>
    </citation>
    <scope>NUCLEOTIDE SEQUENCE [LARGE SCALE GENOMIC DNA]</scope>
    <source>
        <strain evidence="5">MBIC 11017</strain>
        <plasmid evidence="5">Plasmid pREB1</plasmid>
    </source>
</reference>
<dbReference type="PANTHER" id="PTHR30535">
    <property type="entry name" value="VITAMIN B12-BINDING PROTEIN"/>
    <property type="match status" value="1"/>
</dbReference>
<dbReference type="AlphaFoldDB" id="A8ZKJ2"/>
<accession>A8ZKJ2</accession>
<protein>
    <submittedName>
        <fullName evidence="4">Ferrichrome ABC transporter, periplasmic ferrichrome-binding protein</fullName>
    </submittedName>
</protein>
<name>A8ZKJ2_ACAM1</name>
<dbReference type="PROSITE" id="PS50983">
    <property type="entry name" value="FE_B12_PBP"/>
    <property type="match status" value="1"/>
</dbReference>
<dbReference type="InterPro" id="IPR002491">
    <property type="entry name" value="ABC_transptr_periplasmic_BD"/>
</dbReference>
<comment type="similarity">
    <text evidence="1">Belongs to the bacterial solute-binding protein 8 family.</text>
</comment>
<dbReference type="InterPro" id="IPR054828">
    <property type="entry name" value="Vit_B12_bind_prot"/>
</dbReference>
<keyword evidence="4" id="KW-0614">Plasmid</keyword>
<dbReference type="Gene3D" id="3.40.50.1980">
    <property type="entry name" value="Nitrogenase molybdenum iron protein domain"/>
    <property type="match status" value="2"/>
</dbReference>
<keyword evidence="2" id="KW-0732">Signal</keyword>
<evidence type="ECO:0000313" key="5">
    <source>
        <dbReference type="Proteomes" id="UP000000268"/>
    </source>
</evidence>
<dbReference type="KEGG" id="amr:AM1_A0185"/>
<dbReference type="EMBL" id="CP000838">
    <property type="protein sequence ID" value="ABW31692.1"/>
    <property type="molecule type" value="Genomic_DNA"/>
</dbReference>
<dbReference type="PANTHER" id="PTHR30535:SF34">
    <property type="entry name" value="MOLYBDATE-BINDING PROTEIN MOLA"/>
    <property type="match status" value="1"/>
</dbReference>
<proteinExistence type="inferred from homology"/>
<evidence type="ECO:0000256" key="1">
    <source>
        <dbReference type="ARBA" id="ARBA00008814"/>
    </source>
</evidence>
<dbReference type="InterPro" id="IPR050902">
    <property type="entry name" value="ABC_Transporter_SBP"/>
</dbReference>